<reference evidence="1 2" key="1">
    <citation type="journal article" date="2005" name="Nucleic Acids Res.">
        <title>Genomic blueprint of Hahella chejuensis, a marine microbe producing an algicidal agent.</title>
        <authorList>
            <person name="Jeong H."/>
            <person name="Yim J.H."/>
            <person name="Lee C."/>
            <person name="Choi S.-H."/>
            <person name="Park Y.K."/>
            <person name="Yoon S.H."/>
            <person name="Hur C.-G."/>
            <person name="Kang H.-Y."/>
            <person name="Kim D."/>
            <person name="Lee H.H."/>
            <person name="Park K.H."/>
            <person name="Park S.-H."/>
            <person name="Park H.-S."/>
            <person name="Lee H.K."/>
            <person name="Oh T.K."/>
            <person name="Kim J.F."/>
        </authorList>
    </citation>
    <scope>NUCLEOTIDE SEQUENCE [LARGE SCALE GENOMIC DNA]</scope>
    <source>
        <strain evidence="1 2">KCTC 2396</strain>
    </source>
</reference>
<organism evidence="1 2">
    <name type="scientific">Hahella chejuensis (strain KCTC 2396)</name>
    <dbReference type="NCBI Taxonomy" id="349521"/>
    <lineage>
        <taxon>Bacteria</taxon>
        <taxon>Pseudomonadati</taxon>
        <taxon>Pseudomonadota</taxon>
        <taxon>Gammaproteobacteria</taxon>
        <taxon>Oceanospirillales</taxon>
        <taxon>Hahellaceae</taxon>
        <taxon>Hahella</taxon>
    </lineage>
</organism>
<name>Q2SC72_HAHCH</name>
<keyword evidence="2" id="KW-1185">Reference proteome</keyword>
<evidence type="ECO:0000313" key="2">
    <source>
        <dbReference type="Proteomes" id="UP000000238"/>
    </source>
</evidence>
<gene>
    <name evidence="1" type="ordered locus">HCH_05069</name>
</gene>
<protein>
    <recommendedName>
        <fullName evidence="3">Cytoplasmic protein</fullName>
    </recommendedName>
</protein>
<dbReference type="RefSeq" id="WP_011398817.1">
    <property type="nucleotide sequence ID" value="NC_007645.1"/>
</dbReference>
<evidence type="ECO:0000313" key="1">
    <source>
        <dbReference type="EMBL" id="ABC31752.1"/>
    </source>
</evidence>
<proteinExistence type="predicted"/>
<dbReference type="AlphaFoldDB" id="Q2SC72"/>
<evidence type="ECO:0008006" key="3">
    <source>
        <dbReference type="Google" id="ProtNLM"/>
    </source>
</evidence>
<sequence>MHESQSPEMTMDVNNLYLEEVITDQKIGAIRRLTPVDANGAQDESRRVLYYGQTQMMTPAGALPLNFELEADSLEQAVKMFSEAANKAMHQTIEELKEMRRQAASSIVVPGQEGMGGMPGGGKIQLR</sequence>
<accession>Q2SC72</accession>
<dbReference type="Proteomes" id="UP000000238">
    <property type="component" value="Chromosome"/>
</dbReference>
<dbReference type="KEGG" id="hch:HCH_05069"/>
<dbReference type="EMBL" id="CP000155">
    <property type="protein sequence ID" value="ABC31752.1"/>
    <property type="molecule type" value="Genomic_DNA"/>
</dbReference>
<dbReference type="HOGENOM" id="CLU_141602_0_0_6"/>
<dbReference type="eggNOG" id="ENOG5032SAH">
    <property type="taxonomic scope" value="Bacteria"/>
</dbReference>